<keyword evidence="1" id="KW-0472">Membrane</keyword>
<reference evidence="3 4" key="1">
    <citation type="submission" date="2020-10" db="EMBL/GenBank/DDBJ databases">
        <title>Wide distribution of Phycisphaera-like planctomycetes from WD2101 soil group in peatlands and genome analysis of the first cultivated representative.</title>
        <authorList>
            <person name="Dedysh S.N."/>
            <person name="Beletsky A.V."/>
            <person name="Ivanova A."/>
            <person name="Kulichevskaya I.S."/>
            <person name="Suzina N.E."/>
            <person name="Philippov D.A."/>
            <person name="Rakitin A.L."/>
            <person name="Mardanov A.V."/>
            <person name="Ravin N.V."/>
        </authorList>
    </citation>
    <scope>NUCLEOTIDE SEQUENCE [LARGE SCALE GENOMIC DNA]</scope>
    <source>
        <strain evidence="3 4">M1803</strain>
    </source>
</reference>
<feature type="domain" description="DUF3592" evidence="2">
    <location>
        <begin position="191"/>
        <end position="254"/>
    </location>
</feature>
<protein>
    <submittedName>
        <fullName evidence="3">DUF3592 domain-containing protein</fullName>
    </submittedName>
</protein>
<evidence type="ECO:0000313" key="3">
    <source>
        <dbReference type="EMBL" id="QOV90412.1"/>
    </source>
</evidence>
<dbReference type="Pfam" id="PF12158">
    <property type="entry name" value="DUF3592"/>
    <property type="match status" value="1"/>
</dbReference>
<proteinExistence type="predicted"/>
<gene>
    <name evidence="3" type="ORF">IPV69_03320</name>
</gene>
<evidence type="ECO:0000259" key="2">
    <source>
        <dbReference type="Pfam" id="PF12158"/>
    </source>
</evidence>
<keyword evidence="1" id="KW-0812">Transmembrane</keyword>
<evidence type="ECO:0000256" key="1">
    <source>
        <dbReference type="SAM" id="Phobius"/>
    </source>
</evidence>
<sequence length="268" mass="30119">MDAPYSPVAIAPLTPTFDQPPPDESRLQWKLAGGWPMVIVATLLFLVAVGLTIGVAYMLHRDHRYSAQGKTALGTILSKRSNTTTNSKGRKTTSYYVTYAFQDHQNLRRQTEEKVPSDLYYDTTHGERCPIEYLPDDSTQNRLKRDRSNADKWIMGSIAAVLLVVSYLMYFGNRKAARRRTAVVFRGQARPGQIVLSEPQGKGKNRRYVIGYRYIDLAGAEQVSKNLTVAAKVMNQFPRGTVITVLIDPNDPARPEPDLYGVRPLPQM</sequence>
<feature type="transmembrane region" description="Helical" evidence="1">
    <location>
        <begin position="35"/>
        <end position="59"/>
    </location>
</feature>
<feature type="transmembrane region" description="Helical" evidence="1">
    <location>
        <begin position="153"/>
        <end position="172"/>
    </location>
</feature>
<keyword evidence="4" id="KW-1185">Reference proteome</keyword>
<dbReference type="KEGG" id="hbs:IPV69_03320"/>
<name>A0A7M2WYX2_9BACT</name>
<dbReference type="Proteomes" id="UP000593765">
    <property type="component" value="Chromosome"/>
</dbReference>
<dbReference type="AlphaFoldDB" id="A0A7M2WYX2"/>
<accession>A0A7M2WYX2</accession>
<dbReference type="RefSeq" id="WP_206293493.1">
    <property type="nucleotide sequence ID" value="NZ_CP063458.1"/>
</dbReference>
<organism evidence="3 4">
    <name type="scientific">Humisphaera borealis</name>
    <dbReference type="NCBI Taxonomy" id="2807512"/>
    <lineage>
        <taxon>Bacteria</taxon>
        <taxon>Pseudomonadati</taxon>
        <taxon>Planctomycetota</taxon>
        <taxon>Phycisphaerae</taxon>
        <taxon>Tepidisphaerales</taxon>
        <taxon>Tepidisphaeraceae</taxon>
        <taxon>Humisphaera</taxon>
    </lineage>
</organism>
<dbReference type="InterPro" id="IPR021994">
    <property type="entry name" value="DUF3592"/>
</dbReference>
<evidence type="ECO:0000313" key="4">
    <source>
        <dbReference type="Proteomes" id="UP000593765"/>
    </source>
</evidence>
<keyword evidence="1" id="KW-1133">Transmembrane helix</keyword>
<dbReference type="EMBL" id="CP063458">
    <property type="protein sequence ID" value="QOV90412.1"/>
    <property type="molecule type" value="Genomic_DNA"/>
</dbReference>